<evidence type="ECO:0000259" key="3">
    <source>
        <dbReference type="Pfam" id="PF02230"/>
    </source>
</evidence>
<evidence type="ECO:0000313" key="5">
    <source>
        <dbReference type="Proteomes" id="UP001315967"/>
    </source>
</evidence>
<evidence type="ECO:0000256" key="2">
    <source>
        <dbReference type="ARBA" id="ARBA00022801"/>
    </source>
</evidence>
<feature type="domain" description="Phospholipase/carboxylesterase/thioesterase" evidence="3">
    <location>
        <begin position="11"/>
        <end position="201"/>
    </location>
</feature>
<accession>A0ABY5P249</accession>
<dbReference type="GO" id="GO:0016787">
    <property type="term" value="F:hydrolase activity"/>
    <property type="evidence" value="ECO:0007669"/>
    <property type="project" value="UniProtKB-KW"/>
</dbReference>
<dbReference type="PANTHER" id="PTHR10655">
    <property type="entry name" value="LYSOPHOSPHOLIPASE-RELATED"/>
    <property type="match status" value="1"/>
</dbReference>
<comment type="similarity">
    <text evidence="1">Belongs to the AB hydrolase superfamily. AB hydrolase 2 family.</text>
</comment>
<dbReference type="RefSeq" id="WP_313792283.1">
    <property type="nucleotide sequence ID" value="NZ_CP102453.1"/>
</dbReference>
<gene>
    <name evidence="4" type="ORF">NRE15_07580</name>
</gene>
<dbReference type="PANTHER" id="PTHR10655:SF17">
    <property type="entry name" value="LYSOPHOSPHOLIPASE-LIKE PROTEIN 1"/>
    <property type="match status" value="1"/>
</dbReference>
<dbReference type="EMBL" id="CP102453">
    <property type="protein sequence ID" value="UUX32784.1"/>
    <property type="molecule type" value="Genomic_DNA"/>
</dbReference>
<dbReference type="Proteomes" id="UP001315967">
    <property type="component" value="Chromosome"/>
</dbReference>
<dbReference type="SUPFAM" id="SSF53474">
    <property type="entry name" value="alpha/beta-Hydrolases"/>
    <property type="match status" value="1"/>
</dbReference>
<evidence type="ECO:0000313" key="4">
    <source>
        <dbReference type="EMBL" id="UUX32784.1"/>
    </source>
</evidence>
<dbReference type="InterPro" id="IPR003140">
    <property type="entry name" value="PLipase/COase/thioEstase"/>
</dbReference>
<organism evidence="4 5">
    <name type="scientific">Fundicoccus culcitae</name>
    <dbReference type="NCBI Taxonomy" id="2969821"/>
    <lineage>
        <taxon>Bacteria</taxon>
        <taxon>Bacillati</taxon>
        <taxon>Bacillota</taxon>
        <taxon>Bacilli</taxon>
        <taxon>Lactobacillales</taxon>
        <taxon>Aerococcaceae</taxon>
        <taxon>Fundicoccus</taxon>
    </lineage>
</organism>
<reference evidence="4 5" key="1">
    <citation type="submission" date="2022-08" db="EMBL/GenBank/DDBJ databases">
        <title>Aerococcaceae sp. nov isolated from spoiled eye mask.</title>
        <authorList>
            <person name="Zhou G."/>
            <person name="Xie X.-B."/>
            <person name="Shi Q.-S."/>
            <person name="Wang Y.-S."/>
            <person name="Wen X."/>
            <person name="Peng H."/>
            <person name="Yang X.-J."/>
            <person name="Tao H.-B."/>
            <person name="Huang X.-M."/>
        </authorList>
    </citation>
    <scope>NUCLEOTIDE SEQUENCE [LARGE SCALE GENOMIC DNA]</scope>
    <source>
        <strain evidence="5">DM20194951</strain>
    </source>
</reference>
<dbReference type="InterPro" id="IPR050565">
    <property type="entry name" value="LYPA1-2/EST-like"/>
</dbReference>
<evidence type="ECO:0000256" key="1">
    <source>
        <dbReference type="ARBA" id="ARBA00006499"/>
    </source>
</evidence>
<protein>
    <submittedName>
        <fullName evidence="4">Alpha/beta fold hydrolase</fullName>
    </submittedName>
</protein>
<proteinExistence type="inferred from homology"/>
<dbReference type="InterPro" id="IPR029058">
    <property type="entry name" value="AB_hydrolase_fold"/>
</dbReference>
<dbReference type="Gene3D" id="3.40.50.1820">
    <property type="entry name" value="alpha/beta hydrolase"/>
    <property type="match status" value="1"/>
</dbReference>
<name>A0ABY5P249_9LACT</name>
<keyword evidence="5" id="KW-1185">Reference proteome</keyword>
<dbReference type="Pfam" id="PF02230">
    <property type="entry name" value="Abhydrolase_2"/>
    <property type="match status" value="1"/>
</dbReference>
<sequence>MHKHYYTDKDKPHLVVMFHGYSQNERYFDNLVTYLPQENITYVSLQAPFSTSQHSHYWFPLIDSPNFTMEKVIEVSEELIDWLQQQKNSYQRIILLGFSQGTEIISTILRHRPDLIDGMIMLSGIIIDRSHAYFNDELVLTEKISVFDGKDPNDFILPRSLVSYTNQWLKKYTDVTIKQYQGMGHQISDDEARDVAYFLKEITGQTEKV</sequence>
<keyword evidence="2 4" id="KW-0378">Hydrolase</keyword>